<organism evidence="1">
    <name type="scientific">freshwater metagenome</name>
    <dbReference type="NCBI Taxonomy" id="449393"/>
    <lineage>
        <taxon>unclassified sequences</taxon>
        <taxon>metagenomes</taxon>
        <taxon>ecological metagenomes</taxon>
    </lineage>
</organism>
<dbReference type="PANTHER" id="PTHR39441">
    <property type="entry name" value="DUF2252 DOMAIN-CONTAINING PROTEIN"/>
    <property type="match status" value="1"/>
</dbReference>
<sequence length="389" mass="43374">MLATPFTYFRGAPAVMASDLATTKSSQIEVQACGDAHLLNFGLFGTPERNLTFDVNDFDETHPGPWEWDVKRLCTSLVIAAREYHGDDDQHLDPARAASIAYRENMERYSKMARLDVWYERTDLQRISDVSPDFASSFAKSLKKVGRRTNKGTTEKMTEVINGKRRLRDDPPLITHVSDIEDPNVVASIARYRDTLDLERRYLFDQYQLVDIARKVVGIGSVGTRALAALFVSRDAGDPLLLQIKEAIPSVLAPHVTGHEFKHEGERVVHGQRLMQAASDMFLGWTENVLGNDKHYFVRQLRDMKLSADIALMSRVQLEAYGMACGWTLARAHAKTGDSTQITGYIAGDTKFDDAMVSFATSYADQNEKDYAEFAAAIADGRLAAIPGV</sequence>
<dbReference type="Pfam" id="PF10009">
    <property type="entry name" value="DUF2252"/>
    <property type="match status" value="1"/>
</dbReference>
<accession>A0A6J7PWU3</accession>
<protein>
    <submittedName>
        <fullName evidence="1">Unannotated protein</fullName>
    </submittedName>
</protein>
<evidence type="ECO:0000313" key="1">
    <source>
        <dbReference type="EMBL" id="CAB5009698.1"/>
    </source>
</evidence>
<proteinExistence type="predicted"/>
<dbReference type="InterPro" id="IPR018721">
    <property type="entry name" value="DUF2252"/>
</dbReference>
<dbReference type="AlphaFoldDB" id="A0A6J7PWU3"/>
<name>A0A6J7PWU3_9ZZZZ</name>
<gene>
    <name evidence="1" type="ORF">UFOPK4071_00652</name>
</gene>
<dbReference type="PANTHER" id="PTHR39441:SF1">
    <property type="entry name" value="DUF2252 DOMAIN-CONTAINING PROTEIN"/>
    <property type="match status" value="1"/>
</dbReference>
<reference evidence="1" key="1">
    <citation type="submission" date="2020-05" db="EMBL/GenBank/DDBJ databases">
        <authorList>
            <person name="Chiriac C."/>
            <person name="Salcher M."/>
            <person name="Ghai R."/>
            <person name="Kavagutti S V."/>
        </authorList>
    </citation>
    <scope>NUCLEOTIDE SEQUENCE</scope>
</reference>
<dbReference type="EMBL" id="CAFBPF010000065">
    <property type="protein sequence ID" value="CAB5009698.1"/>
    <property type="molecule type" value="Genomic_DNA"/>
</dbReference>